<dbReference type="AlphaFoldDB" id="A0AAP0NZZ2"/>
<gene>
    <name evidence="1" type="ORF">Syun_020058</name>
</gene>
<dbReference type="Proteomes" id="UP001420932">
    <property type="component" value="Unassembled WGS sequence"/>
</dbReference>
<proteinExistence type="predicted"/>
<dbReference type="EMBL" id="JBBNAF010000008">
    <property type="protein sequence ID" value="KAK9122441.1"/>
    <property type="molecule type" value="Genomic_DNA"/>
</dbReference>
<accession>A0AAP0NZZ2</accession>
<evidence type="ECO:0000313" key="1">
    <source>
        <dbReference type="EMBL" id="KAK9122441.1"/>
    </source>
</evidence>
<evidence type="ECO:0000313" key="2">
    <source>
        <dbReference type="Proteomes" id="UP001420932"/>
    </source>
</evidence>
<protein>
    <submittedName>
        <fullName evidence="1">Uncharacterized protein</fullName>
    </submittedName>
</protein>
<reference evidence="1 2" key="1">
    <citation type="submission" date="2024-01" db="EMBL/GenBank/DDBJ databases">
        <title>Genome assemblies of Stephania.</title>
        <authorList>
            <person name="Yang L."/>
        </authorList>
    </citation>
    <scope>NUCLEOTIDE SEQUENCE [LARGE SCALE GENOMIC DNA]</scope>
    <source>
        <strain evidence="1">YNDBR</strain>
        <tissue evidence="1">Leaf</tissue>
    </source>
</reference>
<name>A0AAP0NZZ2_9MAGN</name>
<sequence>MSISISVVAVRIIELAECNIDTLTDTGILQSQLSSPQQFLSYPASRRVDDPFETSKAGSYPIKAGLLRDELGSFETSKAV</sequence>
<organism evidence="1 2">
    <name type="scientific">Stephania yunnanensis</name>
    <dbReference type="NCBI Taxonomy" id="152371"/>
    <lineage>
        <taxon>Eukaryota</taxon>
        <taxon>Viridiplantae</taxon>
        <taxon>Streptophyta</taxon>
        <taxon>Embryophyta</taxon>
        <taxon>Tracheophyta</taxon>
        <taxon>Spermatophyta</taxon>
        <taxon>Magnoliopsida</taxon>
        <taxon>Ranunculales</taxon>
        <taxon>Menispermaceae</taxon>
        <taxon>Menispermoideae</taxon>
        <taxon>Cissampelideae</taxon>
        <taxon>Stephania</taxon>
    </lineage>
</organism>
<comment type="caution">
    <text evidence="1">The sequence shown here is derived from an EMBL/GenBank/DDBJ whole genome shotgun (WGS) entry which is preliminary data.</text>
</comment>
<keyword evidence="2" id="KW-1185">Reference proteome</keyword>